<feature type="signal peptide" evidence="1">
    <location>
        <begin position="1"/>
        <end position="23"/>
    </location>
</feature>
<keyword evidence="3" id="KW-1185">Reference proteome</keyword>
<accession>A0A7W8LP27</accession>
<dbReference type="Pfam" id="PF10016">
    <property type="entry name" value="DUF2259"/>
    <property type="match status" value="1"/>
</dbReference>
<keyword evidence="1" id="KW-0732">Signal</keyword>
<dbReference type="EMBL" id="JACHFN010000002">
    <property type="protein sequence ID" value="MBB5233346.1"/>
    <property type="molecule type" value="Genomic_DNA"/>
</dbReference>
<dbReference type="AlphaFoldDB" id="A0A7W8LP27"/>
<dbReference type="InterPro" id="IPR018725">
    <property type="entry name" value="DUF2259_secreted"/>
</dbReference>
<evidence type="ECO:0000313" key="3">
    <source>
        <dbReference type="Proteomes" id="UP000525389"/>
    </source>
</evidence>
<evidence type="ECO:0000256" key="1">
    <source>
        <dbReference type="SAM" id="SignalP"/>
    </source>
</evidence>
<gene>
    <name evidence="2" type="ORF">HNQ09_000763</name>
</gene>
<comment type="caution">
    <text evidence="2">The sequence shown here is derived from an EMBL/GenBank/DDBJ whole genome shotgun (WGS) entry which is preliminary data.</text>
</comment>
<reference evidence="2 3" key="1">
    <citation type="submission" date="2020-08" db="EMBL/GenBank/DDBJ databases">
        <title>Genomic Encyclopedia of Type Strains, Phase IV (KMG-IV): sequencing the most valuable type-strain genomes for metagenomic binning, comparative biology and taxonomic classification.</title>
        <authorList>
            <person name="Goeker M."/>
        </authorList>
    </citation>
    <scope>NUCLEOTIDE SEQUENCE [LARGE SCALE GENOMIC DNA]</scope>
    <source>
        <strain evidence="2 3">DSM 101791</strain>
    </source>
</reference>
<sequence>MRREGWVRRGLLALLTLVTTAQAGDRLDVQGVRFSPPGTRALVVTGGVQDGSGFRVAALTVLETATGRTLLSARARSETATVASVVETLLRRERARLAAWGLEQARPARPVYARSFPVQAPVWGEGVRAGASQTTPVRLWTRTVPLRLSVRPLASPCASPELLPPGERPAGFSLTVRDQVVHRDHVLPPGRACAARYTLDRVYVQGNRAVFIVRAYTPGFEGPNADVVPVAARLR</sequence>
<proteinExistence type="predicted"/>
<organism evidence="2 3">
    <name type="scientific">Deinococcus budaensis</name>
    <dbReference type="NCBI Taxonomy" id="1665626"/>
    <lineage>
        <taxon>Bacteria</taxon>
        <taxon>Thermotogati</taxon>
        <taxon>Deinococcota</taxon>
        <taxon>Deinococci</taxon>
        <taxon>Deinococcales</taxon>
        <taxon>Deinococcaceae</taxon>
        <taxon>Deinococcus</taxon>
    </lineage>
</organism>
<feature type="chain" id="PRO_5031402792" evidence="1">
    <location>
        <begin position="24"/>
        <end position="235"/>
    </location>
</feature>
<dbReference type="RefSeq" id="WP_184025667.1">
    <property type="nucleotide sequence ID" value="NZ_JACHFN010000002.1"/>
</dbReference>
<name>A0A7W8LP27_9DEIO</name>
<protein>
    <submittedName>
        <fullName evidence="2">Putative secreted protein</fullName>
    </submittedName>
</protein>
<evidence type="ECO:0000313" key="2">
    <source>
        <dbReference type="EMBL" id="MBB5233346.1"/>
    </source>
</evidence>
<dbReference type="Proteomes" id="UP000525389">
    <property type="component" value="Unassembled WGS sequence"/>
</dbReference>